<gene>
    <name evidence="2" type="ORF">GCM10007875_04840</name>
</gene>
<accession>A0ABQ5YN99</accession>
<dbReference type="Proteomes" id="UP001156664">
    <property type="component" value="Unassembled WGS sequence"/>
</dbReference>
<organism evidence="2 3">
    <name type="scientific">Limnobacter litoralis</name>
    <dbReference type="NCBI Taxonomy" id="481366"/>
    <lineage>
        <taxon>Bacteria</taxon>
        <taxon>Pseudomonadati</taxon>
        <taxon>Pseudomonadota</taxon>
        <taxon>Betaproteobacteria</taxon>
        <taxon>Burkholderiales</taxon>
        <taxon>Burkholderiaceae</taxon>
        <taxon>Limnobacter</taxon>
    </lineage>
</organism>
<feature type="chain" id="PRO_5047322288" description="Transporter" evidence="1">
    <location>
        <begin position="24"/>
        <end position="257"/>
    </location>
</feature>
<dbReference type="RefSeq" id="WP_284279746.1">
    <property type="nucleotide sequence ID" value="NZ_BSOJ01000006.1"/>
</dbReference>
<feature type="signal peptide" evidence="1">
    <location>
        <begin position="1"/>
        <end position="23"/>
    </location>
</feature>
<comment type="caution">
    <text evidence="2">The sequence shown here is derived from an EMBL/GenBank/DDBJ whole genome shotgun (WGS) entry which is preliminary data.</text>
</comment>
<reference evidence="3" key="1">
    <citation type="journal article" date="2019" name="Int. J. Syst. Evol. Microbiol.">
        <title>The Global Catalogue of Microorganisms (GCM) 10K type strain sequencing project: providing services to taxonomists for standard genome sequencing and annotation.</title>
        <authorList>
            <consortium name="The Broad Institute Genomics Platform"/>
            <consortium name="The Broad Institute Genome Sequencing Center for Infectious Disease"/>
            <person name="Wu L."/>
            <person name="Ma J."/>
        </authorList>
    </citation>
    <scope>NUCLEOTIDE SEQUENCE [LARGE SCALE GENOMIC DNA]</scope>
    <source>
        <strain evidence="3">NBRC 105857</strain>
    </source>
</reference>
<proteinExistence type="predicted"/>
<name>A0ABQ5YN99_9BURK</name>
<dbReference type="EMBL" id="BSOJ01000006">
    <property type="protein sequence ID" value="GLR25396.1"/>
    <property type="molecule type" value="Genomic_DNA"/>
</dbReference>
<keyword evidence="3" id="KW-1185">Reference proteome</keyword>
<protein>
    <recommendedName>
        <fullName evidence="4">Transporter</fullName>
    </recommendedName>
</protein>
<sequence length="257" mass="27092">MGQIFLKGAAAGLLVCCVASAHADTDSLLMTYSFDSLKGKFGQTQETKAKAFTLGATYVTPSYRASIFVPYISLEGPGTFVNGTVTNSTNQSTRKESGLGDVLTTLSTDFIGGPTALGWTVGATGLLKLPVGNEDKGLGTGKTDYAAQGDFAYRFKDGFSLNGNYGRQIYGKSATVQLKDGNYYGLGFGLALSNELNLNFNATKRDAIVAGGQDRKERTISGVYAFGPTSALQVGYTKGYSQASPDKAFSASLIFQQ</sequence>
<evidence type="ECO:0000313" key="3">
    <source>
        <dbReference type="Proteomes" id="UP001156664"/>
    </source>
</evidence>
<evidence type="ECO:0000313" key="2">
    <source>
        <dbReference type="EMBL" id="GLR25396.1"/>
    </source>
</evidence>
<evidence type="ECO:0008006" key="4">
    <source>
        <dbReference type="Google" id="ProtNLM"/>
    </source>
</evidence>
<keyword evidence="1" id="KW-0732">Signal</keyword>
<evidence type="ECO:0000256" key="1">
    <source>
        <dbReference type="SAM" id="SignalP"/>
    </source>
</evidence>